<evidence type="ECO:0000313" key="10">
    <source>
        <dbReference type="Proteomes" id="UP001159427"/>
    </source>
</evidence>
<accession>A0ABN8M941</accession>
<evidence type="ECO:0008006" key="11">
    <source>
        <dbReference type="Google" id="ProtNLM"/>
    </source>
</evidence>
<evidence type="ECO:0000256" key="4">
    <source>
        <dbReference type="ARBA" id="ARBA00022989"/>
    </source>
</evidence>
<keyword evidence="3 8" id="KW-0812">Transmembrane</keyword>
<feature type="compositionally biased region" description="Basic and acidic residues" evidence="7">
    <location>
        <begin position="604"/>
        <end position="644"/>
    </location>
</feature>
<evidence type="ECO:0000256" key="5">
    <source>
        <dbReference type="ARBA" id="ARBA00023136"/>
    </source>
</evidence>
<feature type="transmembrane region" description="Helical" evidence="8">
    <location>
        <begin position="32"/>
        <end position="52"/>
    </location>
</feature>
<dbReference type="InterPro" id="IPR051584">
    <property type="entry name" value="GPCR-associated_LMBR1"/>
</dbReference>
<dbReference type="Pfam" id="PF04791">
    <property type="entry name" value="LMBR1"/>
    <property type="match status" value="1"/>
</dbReference>
<feature type="coiled-coil region" evidence="6">
    <location>
        <begin position="233"/>
        <end position="267"/>
    </location>
</feature>
<dbReference type="PANTHER" id="PTHR21355">
    <property type="entry name" value="G-PROTEIN COUPLED RECEPTOR-ASSOCIATED PROTEIN LMBRD2"/>
    <property type="match status" value="1"/>
</dbReference>
<comment type="similarity">
    <text evidence="2">Belongs to the LIMR family.</text>
</comment>
<evidence type="ECO:0000256" key="1">
    <source>
        <dbReference type="ARBA" id="ARBA00004141"/>
    </source>
</evidence>
<organism evidence="9 10">
    <name type="scientific">Porites evermanni</name>
    <dbReference type="NCBI Taxonomy" id="104178"/>
    <lineage>
        <taxon>Eukaryota</taxon>
        <taxon>Metazoa</taxon>
        <taxon>Cnidaria</taxon>
        <taxon>Anthozoa</taxon>
        <taxon>Hexacorallia</taxon>
        <taxon>Scleractinia</taxon>
        <taxon>Fungiina</taxon>
        <taxon>Poritidae</taxon>
        <taxon>Porites</taxon>
    </lineage>
</organism>
<feature type="compositionally biased region" description="Low complexity" evidence="7">
    <location>
        <begin position="685"/>
        <end position="695"/>
    </location>
</feature>
<feature type="region of interest" description="Disordered" evidence="7">
    <location>
        <begin position="604"/>
        <end position="651"/>
    </location>
</feature>
<feature type="region of interest" description="Disordered" evidence="7">
    <location>
        <begin position="682"/>
        <end position="713"/>
    </location>
</feature>
<evidence type="ECO:0000256" key="2">
    <source>
        <dbReference type="ARBA" id="ARBA00010487"/>
    </source>
</evidence>
<feature type="transmembrane region" description="Helical" evidence="8">
    <location>
        <begin position="130"/>
        <end position="150"/>
    </location>
</feature>
<evidence type="ECO:0000256" key="7">
    <source>
        <dbReference type="SAM" id="MobiDB-lite"/>
    </source>
</evidence>
<dbReference type="InterPro" id="IPR006876">
    <property type="entry name" value="LMBR1-like_membr_prot"/>
</dbReference>
<keyword evidence="10" id="KW-1185">Reference proteome</keyword>
<feature type="transmembrane region" description="Helical" evidence="8">
    <location>
        <begin position="439"/>
        <end position="464"/>
    </location>
</feature>
<evidence type="ECO:0000256" key="6">
    <source>
        <dbReference type="SAM" id="Coils"/>
    </source>
</evidence>
<keyword evidence="6" id="KW-0175">Coiled coil</keyword>
<feature type="transmembrane region" description="Helical" evidence="8">
    <location>
        <begin position="193"/>
        <end position="217"/>
    </location>
</feature>
<feature type="transmembrane region" description="Helical" evidence="8">
    <location>
        <begin position="162"/>
        <end position="181"/>
    </location>
</feature>
<dbReference type="PANTHER" id="PTHR21355:SF0">
    <property type="entry name" value="G-PROTEIN COUPLED RECEPTOR-ASSOCIATED PROTEIN LMBRD2"/>
    <property type="match status" value="1"/>
</dbReference>
<reference evidence="9 10" key="1">
    <citation type="submission" date="2022-05" db="EMBL/GenBank/DDBJ databases">
        <authorList>
            <consortium name="Genoscope - CEA"/>
            <person name="William W."/>
        </authorList>
    </citation>
    <scope>NUCLEOTIDE SEQUENCE [LARGE SCALE GENOMIC DNA]</scope>
</reference>
<gene>
    <name evidence="9" type="ORF">PEVE_00028203</name>
</gene>
<feature type="transmembrane region" description="Helical" evidence="8">
    <location>
        <begin position="6"/>
        <end position="25"/>
    </location>
</feature>
<feature type="transmembrane region" description="Helical" evidence="8">
    <location>
        <begin position="395"/>
        <end position="419"/>
    </location>
</feature>
<dbReference type="EMBL" id="CALNXI010000390">
    <property type="protein sequence ID" value="CAH3026134.1"/>
    <property type="molecule type" value="Genomic_DNA"/>
</dbReference>
<keyword evidence="5 8" id="KW-0472">Membrane</keyword>
<feature type="transmembrane region" description="Helical" evidence="8">
    <location>
        <begin position="551"/>
        <end position="568"/>
    </location>
</feature>
<evidence type="ECO:0000256" key="3">
    <source>
        <dbReference type="ARBA" id="ARBA00022692"/>
    </source>
</evidence>
<dbReference type="Proteomes" id="UP001159427">
    <property type="component" value="Unassembled WGS sequence"/>
</dbReference>
<name>A0ABN8M941_9CNID</name>
<keyword evidence="4 8" id="KW-1133">Transmembrane helix</keyword>
<proteinExistence type="inferred from homology"/>
<protein>
    <recommendedName>
        <fullName evidence="11">LMBR1 domain-containing protein 2</fullName>
    </recommendedName>
</protein>
<feature type="transmembrane region" description="Helical" evidence="8">
    <location>
        <begin position="485"/>
        <end position="509"/>
    </location>
</feature>
<sequence length="713" mass="82082">MSAAPFTVEMILVFLLTLCLLHQYGNWRKQHWLVTVAVFVAWYFSFLIVFILPLDVSATFYRKCLHEEKSHTQLKLSANANPLSNVSHNVSEKNESKGDVPATQCEKPWSYLPEKVLPDLWRVVYWSSQILSWLILPIMQSYSYAGAFTVRGKIKTALYENALWYGSYLVIFGILLVYVIVKPDLQLDWSKLGIIGITASNTWGLLLLVFLMGYGLVEVPRVTWNTARLEYQMARAYFKISKLSIEKEEAEEQLAEVIEEVNQASVALRYRHPLRKYLEVVIKKCPEASQPTFNRGTDDYVDYDDYLKETGSKVTETYTEKSLAKLHKRVIIITHTSKRTQCQWNMQLEKVFELEDISRNSGSSDRHYKSSLRDRPARGAKPVFEWYWKVWLCPWLLRITAVLLFLLSVTLVWSEVTFFNNEPVLSIFALMIDGASVGYYYFYVEVISCVTISYMCICVYYTVFKMRFFNYYYFAPKHQTDPNSLLFSGLLLCRLTYALCLNFLAVIHLDGHVTGAVESVETSFTKARLTHYSPFMGHMDVLSFISKGVNVYYPMCVVLVCLATYFSLGTRCLNCLGFQTFIIEDDLSAEYVSEGKDIARRERRKREMLSEDGSRKETWSERAESAKKKLSTRRAERDGRRISDNDLATSSTNLSSEGQYVKYSRFNTDSDRVELLSAADYDDNSLPSSYNASSSGFGRSSLNRAPKNIFDDL</sequence>
<evidence type="ECO:0000313" key="9">
    <source>
        <dbReference type="EMBL" id="CAH3026134.1"/>
    </source>
</evidence>
<comment type="caution">
    <text evidence="9">The sequence shown here is derived from an EMBL/GenBank/DDBJ whole genome shotgun (WGS) entry which is preliminary data.</text>
</comment>
<comment type="subcellular location">
    <subcellularLocation>
        <location evidence="1">Membrane</location>
        <topology evidence="1">Multi-pass membrane protein</topology>
    </subcellularLocation>
</comment>
<evidence type="ECO:0000256" key="8">
    <source>
        <dbReference type="SAM" id="Phobius"/>
    </source>
</evidence>